<dbReference type="EMBL" id="DXCC01000015">
    <property type="protein sequence ID" value="HIZ15181.1"/>
    <property type="molecule type" value="Genomic_DNA"/>
</dbReference>
<accession>A0A9D2ILF2</accession>
<evidence type="ECO:0000313" key="1">
    <source>
        <dbReference type="EMBL" id="HIZ15181.1"/>
    </source>
</evidence>
<name>A0A9D2ILF2_9BACT</name>
<dbReference type="AlphaFoldDB" id="A0A9D2ILF2"/>
<comment type="caution">
    <text evidence="1">The sequence shown here is derived from an EMBL/GenBank/DDBJ whole genome shotgun (WGS) entry which is preliminary data.</text>
</comment>
<protein>
    <submittedName>
        <fullName evidence="1">Uncharacterized protein</fullName>
    </submittedName>
</protein>
<gene>
    <name evidence="1" type="ORF">H9816_04655</name>
</gene>
<reference evidence="1" key="2">
    <citation type="submission" date="2021-04" db="EMBL/GenBank/DDBJ databases">
        <authorList>
            <person name="Gilroy R."/>
        </authorList>
    </citation>
    <scope>NUCLEOTIDE SEQUENCE</scope>
    <source>
        <strain evidence="1">ChiHjej11B10-19426</strain>
    </source>
</reference>
<reference evidence="1" key="1">
    <citation type="journal article" date="2021" name="PeerJ">
        <title>Extensive microbial diversity within the chicken gut microbiome revealed by metagenomics and culture.</title>
        <authorList>
            <person name="Gilroy R."/>
            <person name="Ravi A."/>
            <person name="Getino M."/>
            <person name="Pursley I."/>
            <person name="Horton D.L."/>
            <person name="Alikhan N.F."/>
            <person name="Baker D."/>
            <person name="Gharbi K."/>
            <person name="Hall N."/>
            <person name="Watson M."/>
            <person name="Adriaenssens E.M."/>
            <person name="Foster-Nyarko E."/>
            <person name="Jarju S."/>
            <person name="Secka A."/>
            <person name="Antonio M."/>
            <person name="Oren A."/>
            <person name="Chaudhuri R.R."/>
            <person name="La Ragione R."/>
            <person name="Hildebrand F."/>
            <person name="Pallen M.J."/>
        </authorList>
    </citation>
    <scope>NUCLEOTIDE SEQUENCE</scope>
    <source>
        <strain evidence="1">ChiHjej11B10-19426</strain>
    </source>
</reference>
<proteinExistence type="predicted"/>
<evidence type="ECO:0000313" key="2">
    <source>
        <dbReference type="Proteomes" id="UP000824014"/>
    </source>
</evidence>
<dbReference type="Proteomes" id="UP000824014">
    <property type="component" value="Unassembled WGS sequence"/>
</dbReference>
<sequence length="176" mass="20415">MYNLRTAILSDLRVELLDEFERNFIRKAFFDRPWPTRKMEGRGSLLLVSGRMRRSLRCTANRSSLAFHSDVAYFSLHNRGGTVRVTPAMRKYFWAMYYKYAPTQGPGEKHHTASNGPAGYYRALALTKKAEFTIPQRQVVGDHPQVGRIVHATCDRAVREFIDKNIAPKFRKMMKK</sequence>
<organism evidence="1 2">
    <name type="scientific">Candidatus Tidjanibacter faecipullorum</name>
    <dbReference type="NCBI Taxonomy" id="2838766"/>
    <lineage>
        <taxon>Bacteria</taxon>
        <taxon>Pseudomonadati</taxon>
        <taxon>Bacteroidota</taxon>
        <taxon>Bacteroidia</taxon>
        <taxon>Bacteroidales</taxon>
        <taxon>Rikenellaceae</taxon>
        <taxon>Tidjanibacter</taxon>
    </lineage>
</organism>